<feature type="signal peptide" evidence="3">
    <location>
        <begin position="1"/>
        <end position="21"/>
    </location>
</feature>
<sequence>MTTSRRAARKSRMLAVAGVTAATLALGAGLTACGSEDEPERASSAGGSEQEQPSGEGSPDGSGEQGDSGAAEEQPTEEPQTDEGLFGAGETAEWEDGLQITVSAVEPYTPTEYAIGHTEGNDAYGLSISVENAGSEPIDITFILPTARAGADGVTAEEIFDETTGSGFDGELAPGRSATAEYAFSVPAGSPTLEIQIEPGLDLDASPATWELPL</sequence>
<evidence type="ECO:0000313" key="5">
    <source>
        <dbReference type="EMBL" id="MDT0310491.1"/>
    </source>
</evidence>
<keyword evidence="1 3" id="KW-0732">Signal</keyword>
<name>A0ABU2LFX7_9ACTN</name>
<dbReference type="EMBL" id="JAVREN010000075">
    <property type="protein sequence ID" value="MDT0310491.1"/>
    <property type="molecule type" value="Genomic_DNA"/>
</dbReference>
<dbReference type="Gene3D" id="2.60.40.1240">
    <property type="match status" value="1"/>
</dbReference>
<organism evidence="5 6">
    <name type="scientific">Streptomyces boetiae</name>
    <dbReference type="NCBI Taxonomy" id="3075541"/>
    <lineage>
        <taxon>Bacteria</taxon>
        <taxon>Bacillati</taxon>
        <taxon>Actinomycetota</taxon>
        <taxon>Actinomycetes</taxon>
        <taxon>Kitasatosporales</taxon>
        <taxon>Streptomycetaceae</taxon>
        <taxon>Streptomyces</taxon>
    </lineage>
</organism>
<comment type="caution">
    <text evidence="5">The sequence shown here is derived from an EMBL/GenBank/DDBJ whole genome shotgun (WGS) entry which is preliminary data.</text>
</comment>
<proteinExistence type="predicted"/>
<gene>
    <name evidence="5" type="ORF">RM780_26600</name>
</gene>
<feature type="region of interest" description="Disordered" evidence="2">
    <location>
        <begin position="31"/>
        <end position="84"/>
    </location>
</feature>
<accession>A0ABU2LFX7</accession>
<protein>
    <submittedName>
        <fullName evidence="5">DUF4352 domain-containing protein</fullName>
    </submittedName>
</protein>
<evidence type="ECO:0000313" key="6">
    <source>
        <dbReference type="Proteomes" id="UP001183388"/>
    </source>
</evidence>
<keyword evidence="6" id="KW-1185">Reference proteome</keyword>
<feature type="domain" description="DUF4352" evidence="4">
    <location>
        <begin position="89"/>
        <end position="201"/>
    </location>
</feature>
<reference evidence="6" key="1">
    <citation type="submission" date="2023-07" db="EMBL/GenBank/DDBJ databases">
        <title>30 novel species of actinomycetes from the DSMZ collection.</title>
        <authorList>
            <person name="Nouioui I."/>
        </authorList>
    </citation>
    <scope>NUCLEOTIDE SEQUENCE [LARGE SCALE GENOMIC DNA]</scope>
    <source>
        <strain evidence="6">DSM 44917</strain>
    </source>
</reference>
<dbReference type="InterPro" id="IPR029050">
    <property type="entry name" value="Immunoprotect_excell_Ig-like"/>
</dbReference>
<feature type="chain" id="PRO_5045646355" evidence="3">
    <location>
        <begin position="22"/>
        <end position="214"/>
    </location>
</feature>
<dbReference type="Pfam" id="PF11611">
    <property type="entry name" value="DUF4352"/>
    <property type="match status" value="1"/>
</dbReference>
<dbReference type="PROSITE" id="PS51257">
    <property type="entry name" value="PROKAR_LIPOPROTEIN"/>
    <property type="match status" value="1"/>
</dbReference>
<dbReference type="RefSeq" id="WP_311633459.1">
    <property type="nucleotide sequence ID" value="NZ_JAVREN010000075.1"/>
</dbReference>
<evidence type="ECO:0000256" key="3">
    <source>
        <dbReference type="SAM" id="SignalP"/>
    </source>
</evidence>
<evidence type="ECO:0000256" key="2">
    <source>
        <dbReference type="SAM" id="MobiDB-lite"/>
    </source>
</evidence>
<feature type="compositionally biased region" description="Low complexity" evidence="2">
    <location>
        <begin position="43"/>
        <end position="57"/>
    </location>
</feature>
<evidence type="ECO:0000259" key="4">
    <source>
        <dbReference type="Pfam" id="PF11611"/>
    </source>
</evidence>
<dbReference type="Proteomes" id="UP001183388">
    <property type="component" value="Unassembled WGS sequence"/>
</dbReference>
<dbReference type="InterPro" id="IPR029051">
    <property type="entry name" value="DUF4352"/>
</dbReference>
<evidence type="ECO:0000256" key="1">
    <source>
        <dbReference type="ARBA" id="ARBA00022729"/>
    </source>
</evidence>